<reference evidence="3" key="1">
    <citation type="submission" date="2011-06" db="EMBL/GenBank/DDBJ databases">
        <title>Complete genome sequence of Paenibacillus mucilaginosus KNP414.</title>
        <authorList>
            <person name="Wang J."/>
            <person name="Hu S."/>
            <person name="Hu X."/>
            <person name="Zhang B."/>
            <person name="Dong D."/>
            <person name="Zhang S."/>
            <person name="Zhao K."/>
            <person name="Wu D."/>
        </authorList>
    </citation>
    <scope>NUCLEOTIDE SEQUENCE [LARGE SCALE GENOMIC DNA]</scope>
    <source>
        <strain evidence="3">KNP414</strain>
    </source>
</reference>
<proteinExistence type="predicted"/>
<reference evidence="2 3" key="2">
    <citation type="journal article" date="2013" name="Genome Announc.">
        <title>Genome Sequence of Growth-Improving Paenibacillus mucilaginosus Strain KNP414.</title>
        <authorList>
            <person name="Lu J.J."/>
            <person name="Wang J.F."/>
            <person name="Hu X.F."/>
        </authorList>
    </citation>
    <scope>NUCLEOTIDE SEQUENCE [LARGE SCALE GENOMIC DNA]</scope>
    <source>
        <strain evidence="2 3">KNP414</strain>
    </source>
</reference>
<dbReference type="Proteomes" id="UP000006620">
    <property type="component" value="Chromosome"/>
</dbReference>
<accession>F8F8Q8</accession>
<evidence type="ECO:0000313" key="3">
    <source>
        <dbReference type="Proteomes" id="UP000006620"/>
    </source>
</evidence>
<evidence type="ECO:0000313" key="2">
    <source>
        <dbReference type="EMBL" id="AEI41970.1"/>
    </source>
</evidence>
<feature type="transmembrane region" description="Helical" evidence="1">
    <location>
        <begin position="9"/>
        <end position="30"/>
    </location>
</feature>
<protein>
    <submittedName>
        <fullName evidence="2">Uncharacterized protein</fullName>
    </submittedName>
</protein>
<dbReference type="HOGENOM" id="CLU_2539385_0_0_9"/>
<dbReference type="EMBL" id="CP002869">
    <property type="protein sequence ID" value="AEI41970.1"/>
    <property type="molecule type" value="Genomic_DNA"/>
</dbReference>
<keyword evidence="1" id="KW-0812">Transmembrane</keyword>
<gene>
    <name evidence="2" type="ordered locus">KNP414_03412</name>
</gene>
<evidence type="ECO:0000256" key="1">
    <source>
        <dbReference type="SAM" id="Phobius"/>
    </source>
</evidence>
<keyword evidence="1" id="KW-1133">Transmembrane helix</keyword>
<dbReference type="KEGG" id="pms:KNP414_03412"/>
<sequence>MALKRNKRLLALFAAFFLAVVLYGGLWFYLMLGPRQAHFFLAASTSLADERLGDLRLGQRIDSIAPPPVPEPNNNTLALLSVC</sequence>
<keyword evidence="1" id="KW-0472">Membrane</keyword>
<organism evidence="2 3">
    <name type="scientific">Paenibacillus mucilaginosus (strain KNP414)</name>
    <dbReference type="NCBI Taxonomy" id="1036673"/>
    <lineage>
        <taxon>Bacteria</taxon>
        <taxon>Bacillati</taxon>
        <taxon>Bacillota</taxon>
        <taxon>Bacilli</taxon>
        <taxon>Bacillales</taxon>
        <taxon>Paenibacillaceae</taxon>
        <taxon>Paenibacillus</taxon>
    </lineage>
</organism>
<dbReference type="RefSeq" id="WP_013917127.1">
    <property type="nucleotide sequence ID" value="NC_015690.1"/>
</dbReference>
<name>F8F8Q8_PAEMK</name>
<dbReference type="PATRIC" id="fig|1036673.3.peg.3135"/>
<dbReference type="AlphaFoldDB" id="F8F8Q8"/>